<dbReference type="SUPFAM" id="SSF54506">
    <property type="entry name" value="Diaminopimelate epimerase-like"/>
    <property type="match status" value="2"/>
</dbReference>
<dbReference type="PANTHER" id="PTHR43709">
    <property type="entry name" value="ACONITATE ISOMERASE-RELATED"/>
    <property type="match status" value="1"/>
</dbReference>
<dbReference type="Pfam" id="PF04303">
    <property type="entry name" value="PrpF"/>
    <property type="match status" value="1"/>
</dbReference>
<name>A0A4U0S1Q7_9ACTN</name>
<dbReference type="PANTHER" id="PTHR43709:SF3">
    <property type="entry name" value="ISOMERASE YBHH-RELATED"/>
    <property type="match status" value="1"/>
</dbReference>
<evidence type="ECO:0000313" key="4">
    <source>
        <dbReference type="Proteomes" id="UP000305778"/>
    </source>
</evidence>
<proteinExistence type="inferred from homology"/>
<keyword evidence="4" id="KW-1185">Reference proteome</keyword>
<evidence type="ECO:0000256" key="1">
    <source>
        <dbReference type="ARBA" id="ARBA00007673"/>
    </source>
</evidence>
<dbReference type="EMBL" id="SUMC01000068">
    <property type="protein sequence ID" value="TKA01927.1"/>
    <property type="molecule type" value="Genomic_DNA"/>
</dbReference>
<organism evidence="3 4">
    <name type="scientific">Actinacidiphila oryziradicis</name>
    <dbReference type="NCBI Taxonomy" id="2571141"/>
    <lineage>
        <taxon>Bacteria</taxon>
        <taxon>Bacillati</taxon>
        <taxon>Actinomycetota</taxon>
        <taxon>Actinomycetes</taxon>
        <taxon>Kitasatosporales</taxon>
        <taxon>Streptomycetaceae</taxon>
        <taxon>Actinacidiphila</taxon>
    </lineage>
</organism>
<dbReference type="InterPro" id="IPR007400">
    <property type="entry name" value="PrpF-like"/>
</dbReference>
<comment type="similarity">
    <text evidence="1">Belongs to the PrpF family.</text>
</comment>
<dbReference type="GO" id="GO:0016853">
    <property type="term" value="F:isomerase activity"/>
    <property type="evidence" value="ECO:0007669"/>
    <property type="project" value="UniProtKB-KW"/>
</dbReference>
<sequence length="341" mass="35280">MGTACAGAVAEGDHRRPVVTTLAVRRVRAIGVDIGLWSVGGAAAPTLVVASSRRLADPLPVLETAVATIGRPVEKVALAHPAADGPTAHAEYVFAQVVEQAGCQVLDLTPECGHSMLATATHLHASGRLPAGRGPLLLLTHRSGIWRIVECEIRTLDAEAGVYDAGLGFPLDDRGGDFPLGKVPLVLDIAGVALPVTVVDSGNPYAFVDASALGISSKDGLMTAGDDARTMLREVRTQLAPRLGLADSQVLPKPALLLHTEDGGMYVRALSADDWHPGLALTGLIAVATLVADIAPGYADLSVGHPGGTSTVRLCNQPDGTRVLTVTGRRVTRLAQFPLGV</sequence>
<evidence type="ECO:0000256" key="2">
    <source>
        <dbReference type="ARBA" id="ARBA00023235"/>
    </source>
</evidence>
<gene>
    <name evidence="3" type="ORF">FCI23_39725</name>
</gene>
<dbReference type="Gene3D" id="3.10.310.10">
    <property type="entry name" value="Diaminopimelate Epimerase, Chain A, domain 1"/>
    <property type="match status" value="1"/>
</dbReference>
<dbReference type="OrthoDB" id="3598211at2"/>
<dbReference type="AlphaFoldDB" id="A0A4U0S1Q7"/>
<reference evidence="3 4" key="1">
    <citation type="submission" date="2019-04" db="EMBL/GenBank/DDBJ databases">
        <title>Streptomyces oryziradicis sp. nov., a novel actinomycete isolated from rhizosphere soil of rice (Oryza sativa L.).</title>
        <authorList>
            <person name="Li C."/>
        </authorList>
    </citation>
    <scope>NUCLEOTIDE SEQUENCE [LARGE SCALE GENOMIC DNA]</scope>
    <source>
        <strain evidence="3 4">NEAU-C40</strain>
    </source>
</reference>
<accession>A0A4U0S1Q7</accession>
<comment type="caution">
    <text evidence="3">The sequence shown here is derived from an EMBL/GenBank/DDBJ whole genome shotgun (WGS) entry which is preliminary data.</text>
</comment>
<protein>
    <submittedName>
        <fullName evidence="3">Uncharacterized protein</fullName>
    </submittedName>
</protein>
<evidence type="ECO:0000313" key="3">
    <source>
        <dbReference type="EMBL" id="TKA01927.1"/>
    </source>
</evidence>
<keyword evidence="2" id="KW-0413">Isomerase</keyword>
<dbReference type="Proteomes" id="UP000305778">
    <property type="component" value="Unassembled WGS sequence"/>
</dbReference>